<dbReference type="Gramene" id="mRNA:HanXRQr2_Chr04g0179831">
    <property type="protein sequence ID" value="mRNA:HanXRQr2_Chr04g0179831"/>
    <property type="gene ID" value="HanXRQr2_Chr04g0179831"/>
</dbReference>
<evidence type="ECO:0000313" key="1">
    <source>
        <dbReference type="EMBL" id="KAF5811296.1"/>
    </source>
</evidence>
<reference evidence="1" key="1">
    <citation type="journal article" date="2017" name="Nature">
        <title>The sunflower genome provides insights into oil metabolism, flowering and Asterid evolution.</title>
        <authorList>
            <person name="Badouin H."/>
            <person name="Gouzy J."/>
            <person name="Grassa C.J."/>
            <person name="Murat F."/>
            <person name="Staton S.E."/>
            <person name="Cottret L."/>
            <person name="Lelandais-Briere C."/>
            <person name="Owens G.L."/>
            <person name="Carrere S."/>
            <person name="Mayjonade B."/>
            <person name="Legrand L."/>
            <person name="Gill N."/>
            <person name="Kane N.C."/>
            <person name="Bowers J.E."/>
            <person name="Hubner S."/>
            <person name="Bellec A."/>
            <person name="Berard A."/>
            <person name="Berges H."/>
            <person name="Blanchet N."/>
            <person name="Boniface M.C."/>
            <person name="Brunel D."/>
            <person name="Catrice O."/>
            <person name="Chaidir N."/>
            <person name="Claudel C."/>
            <person name="Donnadieu C."/>
            <person name="Faraut T."/>
            <person name="Fievet G."/>
            <person name="Helmstetter N."/>
            <person name="King M."/>
            <person name="Knapp S.J."/>
            <person name="Lai Z."/>
            <person name="Le Paslier M.C."/>
            <person name="Lippi Y."/>
            <person name="Lorenzon L."/>
            <person name="Mandel J.R."/>
            <person name="Marage G."/>
            <person name="Marchand G."/>
            <person name="Marquand E."/>
            <person name="Bret-Mestries E."/>
            <person name="Morien E."/>
            <person name="Nambeesan S."/>
            <person name="Nguyen T."/>
            <person name="Pegot-Espagnet P."/>
            <person name="Pouilly N."/>
            <person name="Raftis F."/>
            <person name="Sallet E."/>
            <person name="Schiex T."/>
            <person name="Thomas J."/>
            <person name="Vandecasteele C."/>
            <person name="Vares D."/>
            <person name="Vear F."/>
            <person name="Vautrin S."/>
            <person name="Crespi M."/>
            <person name="Mangin B."/>
            <person name="Burke J.M."/>
            <person name="Salse J."/>
            <person name="Munos S."/>
            <person name="Vincourt P."/>
            <person name="Rieseberg L.H."/>
            <person name="Langlade N.B."/>
        </authorList>
    </citation>
    <scope>NUCLEOTIDE SEQUENCE</scope>
    <source>
        <tissue evidence="1">Leaves</tissue>
    </source>
</reference>
<proteinExistence type="predicted"/>
<protein>
    <submittedName>
        <fullName evidence="1">Uncharacterized protein</fullName>
    </submittedName>
</protein>
<organism evidence="1 2">
    <name type="scientific">Helianthus annuus</name>
    <name type="common">Common sunflower</name>
    <dbReference type="NCBI Taxonomy" id="4232"/>
    <lineage>
        <taxon>Eukaryota</taxon>
        <taxon>Viridiplantae</taxon>
        <taxon>Streptophyta</taxon>
        <taxon>Embryophyta</taxon>
        <taxon>Tracheophyta</taxon>
        <taxon>Spermatophyta</taxon>
        <taxon>Magnoliopsida</taxon>
        <taxon>eudicotyledons</taxon>
        <taxon>Gunneridae</taxon>
        <taxon>Pentapetalae</taxon>
        <taxon>asterids</taxon>
        <taxon>campanulids</taxon>
        <taxon>Asterales</taxon>
        <taxon>Asteraceae</taxon>
        <taxon>Asteroideae</taxon>
        <taxon>Heliantheae alliance</taxon>
        <taxon>Heliantheae</taxon>
        <taxon>Helianthus</taxon>
    </lineage>
</organism>
<name>A0A9K3NSV3_HELAN</name>
<dbReference type="Proteomes" id="UP000215914">
    <property type="component" value="Unassembled WGS sequence"/>
</dbReference>
<dbReference type="EMBL" id="MNCJ02000319">
    <property type="protein sequence ID" value="KAF5811296.1"/>
    <property type="molecule type" value="Genomic_DNA"/>
</dbReference>
<dbReference type="AlphaFoldDB" id="A0A9K3NSV3"/>
<gene>
    <name evidence="1" type="ORF">HanXRQr2_Chr04g0179831</name>
</gene>
<keyword evidence="2" id="KW-1185">Reference proteome</keyword>
<reference evidence="1" key="2">
    <citation type="submission" date="2020-06" db="EMBL/GenBank/DDBJ databases">
        <title>Helianthus annuus Genome sequencing and assembly Release 2.</title>
        <authorList>
            <person name="Gouzy J."/>
            <person name="Langlade N."/>
            <person name="Munos S."/>
        </authorList>
    </citation>
    <scope>NUCLEOTIDE SEQUENCE</scope>
    <source>
        <tissue evidence="1">Leaves</tissue>
    </source>
</reference>
<evidence type="ECO:0000313" key="2">
    <source>
        <dbReference type="Proteomes" id="UP000215914"/>
    </source>
</evidence>
<accession>A0A9K3NSV3</accession>
<comment type="caution">
    <text evidence="1">The sequence shown here is derived from an EMBL/GenBank/DDBJ whole genome shotgun (WGS) entry which is preliminary data.</text>
</comment>
<sequence>MIAVNPTPEEPRPVVEIASGAIFIIALRSCDFATEGSPTIIMLMSLKMSW</sequence>